<dbReference type="Proteomes" id="UP000027222">
    <property type="component" value="Unassembled WGS sequence"/>
</dbReference>
<sequence>MNTPWVAAENPSFHRFIHKWVGPEVTVQDRRILSGRVLDQEVKKVDDVIRGKVHGKMATGQNDGFKNVAKSSVVSSLMTVEYEPYLIQTHDVTRERKGGIQLLKHTLEDMKLMEEKFGVEVIGWCTDDGPDGKKMRRLLQDLFKWLIIILCWAHQMNLVVGDFLALRQSVTEDINYALEVIKWFNNHSTALALLQTEQILTFEGSFWALILPAITRWTAHYLAITRYLKLKRPLQLCWTRNEDSLVICAGTKRVLQEKARSIHRLVMDEGLWDRLKEIQKILEPLAIAANVAQGSHTRLDHVLLMLGNLVRIFTQNTEFDEDLRIGIIKSLEKRWKKADQDVFIVAVFLNPFIRSSLFNKALLNDVELFAALERVYSRVMRRDSDLTFLAAYKDYRLRRAEFSDERMGLELMQRKFAAEDAPVDMQLIWSRLDRDVDHGRNAIVELAIRISSVIANSAGCERVFSSFGVTHTKRRNKLDPKKVHNMAVVGMQIKREDRELGLARDRKKRKFEEVADEDQAVTPTSSDTVEPVDPTDFRQYAEGLLRQAELSNTEADDDDDDEALPPYILPSVTLPRTPTIPVGSTVTTAAPSTTPASNTQNPRRGQPRSKTQIPLSELFNFTIRPEDGLEFYWPGSKKNLEEELLAHEDVFTTNNTNSTSTTAPSLNT</sequence>
<feature type="region of interest" description="Disordered" evidence="1">
    <location>
        <begin position="511"/>
        <end position="534"/>
    </location>
</feature>
<name>A0A067SHL4_GALM3</name>
<proteinExistence type="predicted"/>
<organism evidence="2 3">
    <name type="scientific">Galerina marginata (strain CBS 339.88)</name>
    <dbReference type="NCBI Taxonomy" id="685588"/>
    <lineage>
        <taxon>Eukaryota</taxon>
        <taxon>Fungi</taxon>
        <taxon>Dikarya</taxon>
        <taxon>Basidiomycota</taxon>
        <taxon>Agaricomycotina</taxon>
        <taxon>Agaricomycetes</taxon>
        <taxon>Agaricomycetidae</taxon>
        <taxon>Agaricales</taxon>
        <taxon>Agaricineae</taxon>
        <taxon>Strophariaceae</taxon>
        <taxon>Galerina</taxon>
    </lineage>
</organism>
<gene>
    <name evidence="2" type="ORF">GALMADRAFT_104095</name>
</gene>
<accession>A0A067SHL4</accession>
<evidence type="ECO:0000313" key="3">
    <source>
        <dbReference type="Proteomes" id="UP000027222"/>
    </source>
</evidence>
<feature type="region of interest" description="Disordered" evidence="1">
    <location>
        <begin position="551"/>
        <end position="614"/>
    </location>
</feature>
<dbReference type="STRING" id="685588.A0A067SHL4"/>
<dbReference type="SUPFAM" id="SSF53098">
    <property type="entry name" value="Ribonuclease H-like"/>
    <property type="match status" value="1"/>
</dbReference>
<feature type="compositionally biased region" description="Low complexity" evidence="1">
    <location>
        <begin position="584"/>
        <end position="599"/>
    </location>
</feature>
<protein>
    <recommendedName>
        <fullName evidence="4">DUF659 domain-containing protein</fullName>
    </recommendedName>
</protein>
<evidence type="ECO:0000256" key="1">
    <source>
        <dbReference type="SAM" id="MobiDB-lite"/>
    </source>
</evidence>
<reference evidence="3" key="1">
    <citation type="journal article" date="2014" name="Proc. Natl. Acad. Sci. U.S.A.">
        <title>Extensive sampling of basidiomycete genomes demonstrates inadequacy of the white-rot/brown-rot paradigm for wood decay fungi.</title>
        <authorList>
            <person name="Riley R."/>
            <person name="Salamov A.A."/>
            <person name="Brown D.W."/>
            <person name="Nagy L.G."/>
            <person name="Floudas D."/>
            <person name="Held B.W."/>
            <person name="Levasseur A."/>
            <person name="Lombard V."/>
            <person name="Morin E."/>
            <person name="Otillar R."/>
            <person name="Lindquist E.A."/>
            <person name="Sun H."/>
            <person name="LaButti K.M."/>
            <person name="Schmutz J."/>
            <person name="Jabbour D."/>
            <person name="Luo H."/>
            <person name="Baker S.E."/>
            <person name="Pisabarro A.G."/>
            <person name="Walton J.D."/>
            <person name="Blanchette R.A."/>
            <person name="Henrissat B."/>
            <person name="Martin F."/>
            <person name="Cullen D."/>
            <person name="Hibbett D.S."/>
            <person name="Grigoriev I.V."/>
        </authorList>
    </citation>
    <scope>NUCLEOTIDE SEQUENCE [LARGE SCALE GENOMIC DNA]</scope>
    <source>
        <strain evidence="3">CBS 339.88</strain>
    </source>
</reference>
<dbReference type="InterPro" id="IPR012337">
    <property type="entry name" value="RNaseH-like_sf"/>
</dbReference>
<dbReference type="AlphaFoldDB" id="A0A067SHL4"/>
<dbReference type="OrthoDB" id="2423954at2759"/>
<dbReference type="HOGENOM" id="CLU_007316_2_1_1"/>
<evidence type="ECO:0000313" key="2">
    <source>
        <dbReference type="EMBL" id="KDR69467.1"/>
    </source>
</evidence>
<dbReference type="EMBL" id="KL142402">
    <property type="protein sequence ID" value="KDR69467.1"/>
    <property type="molecule type" value="Genomic_DNA"/>
</dbReference>
<evidence type="ECO:0008006" key="4">
    <source>
        <dbReference type="Google" id="ProtNLM"/>
    </source>
</evidence>
<feature type="compositionally biased region" description="Polar residues" evidence="1">
    <location>
        <begin position="600"/>
        <end position="614"/>
    </location>
</feature>
<keyword evidence="3" id="KW-1185">Reference proteome</keyword>
<feature type="compositionally biased region" description="Acidic residues" evidence="1">
    <location>
        <begin position="554"/>
        <end position="563"/>
    </location>
</feature>